<comment type="caution">
    <text evidence="2">The sequence shown here is derived from an EMBL/GenBank/DDBJ whole genome shotgun (WGS) entry which is preliminary data.</text>
</comment>
<feature type="compositionally biased region" description="Polar residues" evidence="1">
    <location>
        <begin position="12"/>
        <end position="40"/>
    </location>
</feature>
<feature type="region of interest" description="Disordered" evidence="1">
    <location>
        <begin position="1"/>
        <end position="58"/>
    </location>
</feature>
<feature type="compositionally biased region" description="Basic and acidic residues" evidence="1">
    <location>
        <begin position="1"/>
        <end position="11"/>
    </location>
</feature>
<accession>A0AA40AX00</accession>
<evidence type="ECO:0000313" key="2">
    <source>
        <dbReference type="EMBL" id="KAK0723522.1"/>
    </source>
</evidence>
<gene>
    <name evidence="2" type="ORF">B0T26DRAFT_750788</name>
</gene>
<evidence type="ECO:0000256" key="1">
    <source>
        <dbReference type="SAM" id="MobiDB-lite"/>
    </source>
</evidence>
<organism evidence="2 3">
    <name type="scientific">Lasiosphaeria miniovina</name>
    <dbReference type="NCBI Taxonomy" id="1954250"/>
    <lineage>
        <taxon>Eukaryota</taxon>
        <taxon>Fungi</taxon>
        <taxon>Dikarya</taxon>
        <taxon>Ascomycota</taxon>
        <taxon>Pezizomycotina</taxon>
        <taxon>Sordariomycetes</taxon>
        <taxon>Sordariomycetidae</taxon>
        <taxon>Sordariales</taxon>
        <taxon>Lasiosphaeriaceae</taxon>
        <taxon>Lasiosphaeria</taxon>
    </lineage>
</organism>
<dbReference type="EMBL" id="JAUIRO010000003">
    <property type="protein sequence ID" value="KAK0723522.1"/>
    <property type="molecule type" value="Genomic_DNA"/>
</dbReference>
<protein>
    <submittedName>
        <fullName evidence="2">Uncharacterized protein</fullName>
    </submittedName>
</protein>
<feature type="region of interest" description="Disordered" evidence="1">
    <location>
        <begin position="199"/>
        <end position="226"/>
    </location>
</feature>
<keyword evidence="3" id="KW-1185">Reference proteome</keyword>
<reference evidence="2" key="1">
    <citation type="submission" date="2023-06" db="EMBL/GenBank/DDBJ databases">
        <title>Genome-scale phylogeny and comparative genomics of the fungal order Sordariales.</title>
        <authorList>
            <consortium name="Lawrence Berkeley National Laboratory"/>
            <person name="Hensen N."/>
            <person name="Bonometti L."/>
            <person name="Westerberg I."/>
            <person name="Brannstrom I.O."/>
            <person name="Guillou S."/>
            <person name="Cros-Aarteil S."/>
            <person name="Calhoun S."/>
            <person name="Haridas S."/>
            <person name="Kuo A."/>
            <person name="Mondo S."/>
            <person name="Pangilinan J."/>
            <person name="Riley R."/>
            <person name="LaButti K."/>
            <person name="Andreopoulos B."/>
            <person name="Lipzen A."/>
            <person name="Chen C."/>
            <person name="Yanf M."/>
            <person name="Daum C."/>
            <person name="Ng V."/>
            <person name="Clum A."/>
            <person name="Steindorff A."/>
            <person name="Ohm R."/>
            <person name="Martin F."/>
            <person name="Silar P."/>
            <person name="Natvig D."/>
            <person name="Lalanne C."/>
            <person name="Gautier V."/>
            <person name="Ament-velasquez S.L."/>
            <person name="Kruys A."/>
            <person name="Hutchinson M.I."/>
            <person name="Powell A.J."/>
            <person name="Barry K."/>
            <person name="Miller A.N."/>
            <person name="Grigoriev I.V."/>
            <person name="Debuchy R."/>
            <person name="Gladieux P."/>
            <person name="Thoren M.H."/>
            <person name="Johannesson H."/>
        </authorList>
    </citation>
    <scope>NUCLEOTIDE SEQUENCE</scope>
    <source>
        <strain evidence="2">SMH2392-1A</strain>
    </source>
</reference>
<dbReference type="Proteomes" id="UP001172101">
    <property type="component" value="Unassembled WGS sequence"/>
</dbReference>
<proteinExistence type="predicted"/>
<dbReference type="AlphaFoldDB" id="A0AA40AX00"/>
<evidence type="ECO:0000313" key="3">
    <source>
        <dbReference type="Proteomes" id="UP001172101"/>
    </source>
</evidence>
<sequence length="300" mass="31752">MAAAKRPRDDNGTPTPQGDGNSKQTRLSPAPTTLSSSAQPAENRATPPLDPCRSAQQQQLCLRQGRHETAPRLKRSHVIVPQPEPSAVMGVSAVAARVPIADNRHFLASMLTDSEARRLVNSLATFKLRGNAAAFINTRYDDTFAPQPDQLVSFNALVTAIKTTLEPLAVEAEAARSSDGSTETPESLMLLQQTLADSTATGTGATPNKSTAFVPGATRTKSNTRTPNITVTTNLRVIHAAAVPPASFGTRLNALRALLSVNTFLITRALLSTSAQRDIVEAALGRPSPAKLYCLGACLP</sequence>
<dbReference type="RefSeq" id="XP_060299446.1">
    <property type="nucleotide sequence ID" value="XM_060445281.1"/>
</dbReference>
<feature type="compositionally biased region" description="Polar residues" evidence="1">
    <location>
        <begin position="199"/>
        <end position="211"/>
    </location>
</feature>
<name>A0AA40AX00_9PEZI</name>
<dbReference type="GeneID" id="85328551"/>